<dbReference type="Gene3D" id="3.40.50.2000">
    <property type="entry name" value="Glycogen Phosphorylase B"/>
    <property type="match status" value="2"/>
</dbReference>
<reference evidence="1" key="1">
    <citation type="submission" date="2019-08" db="EMBL/GenBank/DDBJ databases">
        <authorList>
            <person name="Kucharzyk K."/>
            <person name="Murdoch R.W."/>
            <person name="Higgins S."/>
            <person name="Loffler F."/>
        </authorList>
    </citation>
    <scope>NUCLEOTIDE SEQUENCE</scope>
</reference>
<dbReference type="EMBL" id="VSSQ01004801">
    <property type="protein sequence ID" value="MPM26694.1"/>
    <property type="molecule type" value="Genomic_DNA"/>
</dbReference>
<organism evidence="1">
    <name type="scientific">bioreactor metagenome</name>
    <dbReference type="NCBI Taxonomy" id="1076179"/>
    <lineage>
        <taxon>unclassified sequences</taxon>
        <taxon>metagenomes</taxon>
        <taxon>ecological metagenomes</taxon>
    </lineage>
</organism>
<proteinExistence type="predicted"/>
<dbReference type="SUPFAM" id="SSF53756">
    <property type="entry name" value="UDP-Glycosyltransferase/glycogen phosphorylase"/>
    <property type="match status" value="1"/>
</dbReference>
<accession>A0A644YKQ5</accession>
<dbReference type="AlphaFoldDB" id="A0A644YKQ5"/>
<protein>
    <recommendedName>
        <fullName evidence="2">Glycosyltransferase subfamily 4-like N-terminal domain-containing protein</fullName>
    </recommendedName>
</protein>
<evidence type="ECO:0000313" key="1">
    <source>
        <dbReference type="EMBL" id="MPM26694.1"/>
    </source>
</evidence>
<gene>
    <name evidence="1" type="ORF">SDC9_73198</name>
</gene>
<name>A0A644YKQ5_9ZZZZ</name>
<evidence type="ECO:0008006" key="2">
    <source>
        <dbReference type="Google" id="ProtNLM"/>
    </source>
</evidence>
<comment type="caution">
    <text evidence="1">The sequence shown here is derived from an EMBL/GenBank/DDBJ whole genome shotgun (WGS) entry which is preliminary data.</text>
</comment>
<sequence>MKILFLHFFDFSPFSGISKKINYQILAFRNLGHQTDICYIRIDSEGQQCRVCGDQTIDVFGTGPLAKIVKWFRFKNLTTFIKDTGYDLLYVRSFYNTTPSLLKMYRILHKAGIRSIVELPTYPYEREFDKIPFKNKFTFYLDKVFRNNLKKHVDFIVTFSDYDEIFGVKTIQISNGIDFDQVKIKKESSGIKKNIRLLGVAEIHYWHGFDRVIKGLAEYYGDVNNNRTDVFFDIVGEGVKEDLDYLKRLVMDNNLGDYVVFHGNCHGEQLDNLFDKADFGVASLARHRSGITKIKTLKTREYAARGIPFIYSEIDDDFDSMPYIIKASMDETPVDIGEIIGFCQTNRFTPLQIRNSVKDTLSWDVQMKKVIESVSS</sequence>